<accession>A0A1X2ILR5</accession>
<feature type="region of interest" description="Disordered" evidence="1">
    <location>
        <begin position="48"/>
        <end position="91"/>
    </location>
</feature>
<dbReference type="Pfam" id="PF10428">
    <property type="entry name" value="SOG2"/>
    <property type="match status" value="1"/>
</dbReference>
<protein>
    <recommendedName>
        <fullName evidence="4">RAM signaling pathway protein-domain-containing protein</fullName>
    </recommendedName>
</protein>
<feature type="region of interest" description="Disordered" evidence="1">
    <location>
        <begin position="246"/>
        <end position="311"/>
    </location>
</feature>
<feature type="compositionally biased region" description="Low complexity" evidence="1">
    <location>
        <begin position="57"/>
        <end position="67"/>
    </location>
</feature>
<reference evidence="2 3" key="1">
    <citation type="submission" date="2016-07" db="EMBL/GenBank/DDBJ databases">
        <title>Pervasive Adenine N6-methylation of Active Genes in Fungi.</title>
        <authorList>
            <consortium name="DOE Joint Genome Institute"/>
            <person name="Mondo S.J."/>
            <person name="Dannebaum R.O."/>
            <person name="Kuo R.C."/>
            <person name="Labutti K."/>
            <person name="Haridas S."/>
            <person name="Kuo A."/>
            <person name="Salamov A."/>
            <person name="Ahrendt S.R."/>
            <person name="Lipzen A."/>
            <person name="Sullivan W."/>
            <person name="Andreopoulos W.B."/>
            <person name="Clum A."/>
            <person name="Lindquist E."/>
            <person name="Daum C."/>
            <person name="Ramamoorthy G.K."/>
            <person name="Gryganskyi A."/>
            <person name="Culley D."/>
            <person name="Magnuson J.K."/>
            <person name="James T.Y."/>
            <person name="O'Malley M.A."/>
            <person name="Stajich J.E."/>
            <person name="Spatafora J.W."/>
            <person name="Visel A."/>
            <person name="Grigoriev I.V."/>
        </authorList>
    </citation>
    <scope>NUCLEOTIDE SEQUENCE [LARGE SCALE GENOMIC DNA]</scope>
    <source>
        <strain evidence="2 3">NRRL 1336</strain>
    </source>
</reference>
<evidence type="ECO:0000256" key="1">
    <source>
        <dbReference type="SAM" id="MobiDB-lite"/>
    </source>
</evidence>
<organism evidence="2 3">
    <name type="scientific">Absidia repens</name>
    <dbReference type="NCBI Taxonomy" id="90262"/>
    <lineage>
        <taxon>Eukaryota</taxon>
        <taxon>Fungi</taxon>
        <taxon>Fungi incertae sedis</taxon>
        <taxon>Mucoromycota</taxon>
        <taxon>Mucoromycotina</taxon>
        <taxon>Mucoromycetes</taxon>
        <taxon>Mucorales</taxon>
        <taxon>Cunninghamellaceae</taxon>
        <taxon>Absidia</taxon>
    </lineage>
</organism>
<keyword evidence="3" id="KW-1185">Reference proteome</keyword>
<evidence type="ECO:0000313" key="2">
    <source>
        <dbReference type="EMBL" id="ORZ18716.1"/>
    </source>
</evidence>
<dbReference type="Proteomes" id="UP000193560">
    <property type="component" value="Unassembled WGS sequence"/>
</dbReference>
<feature type="compositionally biased region" description="Polar residues" evidence="1">
    <location>
        <begin position="287"/>
        <end position="311"/>
    </location>
</feature>
<dbReference type="InterPro" id="IPR019487">
    <property type="entry name" value="RAM_signalling_pathway_SOG2"/>
</dbReference>
<evidence type="ECO:0008006" key="4">
    <source>
        <dbReference type="Google" id="ProtNLM"/>
    </source>
</evidence>
<feature type="region of interest" description="Disordered" evidence="1">
    <location>
        <begin position="472"/>
        <end position="499"/>
    </location>
</feature>
<feature type="compositionally biased region" description="Polar residues" evidence="1">
    <location>
        <begin position="75"/>
        <end position="91"/>
    </location>
</feature>
<evidence type="ECO:0000313" key="3">
    <source>
        <dbReference type="Proteomes" id="UP000193560"/>
    </source>
</evidence>
<dbReference type="OrthoDB" id="1394818at2759"/>
<feature type="region of interest" description="Disordered" evidence="1">
    <location>
        <begin position="1"/>
        <end position="23"/>
    </location>
</feature>
<feature type="compositionally biased region" description="Polar residues" evidence="1">
    <location>
        <begin position="250"/>
        <end position="266"/>
    </location>
</feature>
<gene>
    <name evidence="2" type="ORF">BCR42DRAFT_411457</name>
</gene>
<comment type="caution">
    <text evidence="2">The sequence shown here is derived from an EMBL/GenBank/DDBJ whole genome shotgun (WGS) entry which is preliminary data.</text>
</comment>
<dbReference type="STRING" id="90262.A0A1X2ILR5"/>
<proteinExistence type="predicted"/>
<sequence>MEPSVSEGNHGTARSKTSRTLSTVAGLSMNKHGLSMNTLRSHRPQQVYVALPPPPSNVNNSNNNSPPVRKHSLDSKTMGSHHSFASSPLATSPSLDTTDDLIAPDAHDLILPCRTIVFAASTLHDAMKRCLLHISTSAVVGDNAPLSFFIPLLQQLHSAYDPLEIAIAPTNNNAQQSQTVDTLMPCVNRCLNSLKEICTQLQSKVVDLAQVLDLKILRHLLLAVHGVTFDIKDAWQLVVTAATTTTETVHGSQQMNSGNNISQLSSAMLGPGGNSSFVVGGSPLPSPQATRNRSHSENITPSNGKQQHTTATTSSGLYAHLRMAVAASSQLVDVLTQSMDTMLRDMASQRRNHGGLEEKLMVLRQPMQQATGCSQQLNEHLDTIQEHGFTSHKAYTVQFWEDTNLFLKTFVSLMSLIRSLSSEEDINWPKSVKQCCLHVTRITAEIAKLWNNDPTFVQDGYYLGRAGCDDSTSATTTPSPASTATTTAPPLSSSVPSSSNNVTPAAISLSSSAPSASSTNVFIPDSNVSATTTSTSSCSSFLDIPIPPK</sequence>
<name>A0A1X2ILR5_9FUNG</name>
<dbReference type="EMBL" id="MCGE01000008">
    <property type="protein sequence ID" value="ORZ18716.1"/>
    <property type="molecule type" value="Genomic_DNA"/>
</dbReference>
<dbReference type="AlphaFoldDB" id="A0A1X2ILR5"/>